<evidence type="ECO:0000313" key="2">
    <source>
        <dbReference type="EMBL" id="BDG04177.1"/>
    </source>
</evidence>
<organism evidence="2 3">
    <name type="scientific">Anaeromyxobacter oryzae</name>
    <dbReference type="NCBI Taxonomy" id="2918170"/>
    <lineage>
        <taxon>Bacteria</taxon>
        <taxon>Pseudomonadati</taxon>
        <taxon>Myxococcota</taxon>
        <taxon>Myxococcia</taxon>
        <taxon>Myxococcales</taxon>
        <taxon>Cystobacterineae</taxon>
        <taxon>Anaeromyxobacteraceae</taxon>
        <taxon>Anaeromyxobacter</taxon>
    </lineage>
</organism>
<evidence type="ECO:0000256" key="1">
    <source>
        <dbReference type="SAM" id="SignalP"/>
    </source>
</evidence>
<feature type="signal peptide" evidence="1">
    <location>
        <begin position="1"/>
        <end position="18"/>
    </location>
</feature>
<sequence length="477" mass="49282">MRRAWTLGVAMGLGAVVACGGSSTPSTTVTGSRLVTYWKDDGSVVAQPPPDLAQTAVSALVQEGAGWREAPGTIAADGTFTIPDVGTGNYTLRVVLPNTPPRYYPESSRHIDLGTDLVGRPTRPLATQSTLVTFSLSNLEPWATGDGLTLISTGARLNTSVPAAPIAGATSVEYALDFLNRPLPEAGDQGWVLQTTHLVAGPRAVPCTAVVRSAAVATSASLPDGGSVTLPLALSTAPQATVTADVRRSQFAALLPELAPGGTATISAFNVAVRAVPRDFSVYYAPFYASLLTASLPAGTDDVDLGTVSYARPFPTWFTEVRAVEWLVTMQIPAALGASAGSITFQASRIERLAGAPSVIVPTLGPARQPRIAGLDALQAQAGVGLTPTLSWSRPALGAASRYSVTVWELGGSVPVSRGSLVVTGTSVVLPPALLEPGKVYFAGITAVSEPGWDPAAPYRYAAPRELVPFVTAPFSP</sequence>
<accession>A0ABN6MWH1</accession>
<dbReference type="EMBL" id="AP025591">
    <property type="protein sequence ID" value="BDG04177.1"/>
    <property type="molecule type" value="Genomic_DNA"/>
</dbReference>
<reference evidence="3" key="1">
    <citation type="journal article" date="2022" name="Int. J. Syst. Evol. Microbiol.">
        <title>Anaeromyxobacter oryzae sp. nov., Anaeromyxobacter diazotrophicus sp. nov. and Anaeromyxobacter paludicola sp. nov., isolated from paddy soils.</title>
        <authorList>
            <person name="Itoh H."/>
            <person name="Xu Z."/>
            <person name="Mise K."/>
            <person name="Masuda Y."/>
            <person name="Ushijima N."/>
            <person name="Hayakawa C."/>
            <person name="Shiratori Y."/>
            <person name="Senoo K."/>
        </authorList>
    </citation>
    <scope>NUCLEOTIDE SEQUENCE [LARGE SCALE GENOMIC DNA]</scope>
    <source>
        <strain evidence="3">Red232</strain>
    </source>
</reference>
<gene>
    <name evidence="2" type="ORF">AMOR_31730</name>
</gene>
<dbReference type="PROSITE" id="PS51257">
    <property type="entry name" value="PROKAR_LIPOPROTEIN"/>
    <property type="match status" value="1"/>
</dbReference>
<feature type="chain" id="PRO_5047005636" description="Fibronectin type-III domain-containing protein" evidence="1">
    <location>
        <begin position="19"/>
        <end position="477"/>
    </location>
</feature>
<dbReference type="InterPro" id="IPR036116">
    <property type="entry name" value="FN3_sf"/>
</dbReference>
<evidence type="ECO:0008006" key="4">
    <source>
        <dbReference type="Google" id="ProtNLM"/>
    </source>
</evidence>
<dbReference type="Proteomes" id="UP001162891">
    <property type="component" value="Chromosome"/>
</dbReference>
<keyword evidence="1" id="KW-0732">Signal</keyword>
<dbReference type="SUPFAM" id="SSF49265">
    <property type="entry name" value="Fibronectin type III"/>
    <property type="match status" value="1"/>
</dbReference>
<protein>
    <recommendedName>
        <fullName evidence="4">Fibronectin type-III domain-containing protein</fullName>
    </recommendedName>
</protein>
<name>A0ABN6MWH1_9BACT</name>
<proteinExistence type="predicted"/>
<evidence type="ECO:0000313" key="3">
    <source>
        <dbReference type="Proteomes" id="UP001162891"/>
    </source>
</evidence>
<keyword evidence="3" id="KW-1185">Reference proteome</keyword>